<keyword evidence="14" id="KW-1185">Reference proteome</keyword>
<dbReference type="Proteomes" id="UP001251870">
    <property type="component" value="Unassembled WGS sequence"/>
</dbReference>
<dbReference type="InterPro" id="IPR018095">
    <property type="entry name" value="Thymidylate_kin_CS"/>
</dbReference>
<evidence type="ECO:0000256" key="1">
    <source>
        <dbReference type="ARBA" id="ARBA00009776"/>
    </source>
</evidence>
<evidence type="ECO:0000256" key="10">
    <source>
        <dbReference type="HAMAP-Rule" id="MF_00165"/>
    </source>
</evidence>
<dbReference type="GO" id="GO:0004798">
    <property type="term" value="F:dTMP kinase activity"/>
    <property type="evidence" value="ECO:0007669"/>
    <property type="project" value="UniProtKB-EC"/>
</dbReference>
<evidence type="ECO:0000259" key="12">
    <source>
        <dbReference type="Pfam" id="PF02223"/>
    </source>
</evidence>
<keyword evidence="4 10" id="KW-0808">Transferase</keyword>
<evidence type="ECO:0000256" key="3">
    <source>
        <dbReference type="ARBA" id="ARBA00017144"/>
    </source>
</evidence>
<evidence type="ECO:0000313" key="13">
    <source>
        <dbReference type="EMBL" id="MDR8018764.1"/>
    </source>
</evidence>
<dbReference type="CDD" id="cd01672">
    <property type="entry name" value="TMPK"/>
    <property type="match status" value="1"/>
</dbReference>
<keyword evidence="6 10" id="KW-0547">Nucleotide-binding</keyword>
<dbReference type="InterPro" id="IPR018094">
    <property type="entry name" value="Thymidylate_kinase"/>
</dbReference>
<dbReference type="SUPFAM" id="SSF52540">
    <property type="entry name" value="P-loop containing nucleoside triphosphate hydrolases"/>
    <property type="match status" value="1"/>
</dbReference>
<evidence type="ECO:0000256" key="8">
    <source>
        <dbReference type="ARBA" id="ARBA00022840"/>
    </source>
</evidence>
<evidence type="ECO:0000256" key="11">
    <source>
        <dbReference type="SAM" id="MobiDB-lite"/>
    </source>
</evidence>
<evidence type="ECO:0000313" key="14">
    <source>
        <dbReference type="Proteomes" id="UP001251870"/>
    </source>
</evidence>
<name>A0ABU2DQM5_9MICC</name>
<comment type="similarity">
    <text evidence="1 10">Belongs to the thymidylate kinase family.</text>
</comment>
<dbReference type="PROSITE" id="PS01331">
    <property type="entry name" value="THYMIDYLATE_KINASE"/>
    <property type="match status" value="1"/>
</dbReference>
<evidence type="ECO:0000256" key="2">
    <source>
        <dbReference type="ARBA" id="ARBA00012980"/>
    </source>
</evidence>
<dbReference type="PANTHER" id="PTHR10344:SF4">
    <property type="entry name" value="UMP-CMP KINASE 2, MITOCHONDRIAL"/>
    <property type="match status" value="1"/>
</dbReference>
<comment type="catalytic activity">
    <reaction evidence="9 10">
        <text>dTMP + ATP = dTDP + ADP</text>
        <dbReference type="Rhea" id="RHEA:13517"/>
        <dbReference type="ChEBI" id="CHEBI:30616"/>
        <dbReference type="ChEBI" id="CHEBI:58369"/>
        <dbReference type="ChEBI" id="CHEBI:63528"/>
        <dbReference type="ChEBI" id="CHEBI:456216"/>
        <dbReference type="EC" id="2.7.4.9"/>
    </reaction>
</comment>
<evidence type="ECO:0000256" key="5">
    <source>
        <dbReference type="ARBA" id="ARBA00022727"/>
    </source>
</evidence>
<comment type="function">
    <text evidence="10">Phosphorylation of dTMP to form dTDP in both de novo and salvage pathways of dTTP synthesis.</text>
</comment>
<feature type="compositionally biased region" description="Polar residues" evidence="11">
    <location>
        <begin position="1"/>
        <end position="13"/>
    </location>
</feature>
<gene>
    <name evidence="10 13" type="primary">tmk</name>
    <name evidence="13" type="ORF">RIL96_04205</name>
</gene>
<dbReference type="RefSeq" id="WP_310547757.1">
    <property type="nucleotide sequence ID" value="NZ_JAVKGR010000003.1"/>
</dbReference>
<dbReference type="EC" id="2.7.4.9" evidence="2 10"/>
<dbReference type="HAMAP" id="MF_00165">
    <property type="entry name" value="Thymidylate_kinase"/>
    <property type="match status" value="1"/>
</dbReference>
<dbReference type="PANTHER" id="PTHR10344">
    <property type="entry name" value="THYMIDYLATE KINASE"/>
    <property type="match status" value="1"/>
</dbReference>
<dbReference type="Gene3D" id="3.40.50.300">
    <property type="entry name" value="P-loop containing nucleotide triphosphate hydrolases"/>
    <property type="match status" value="1"/>
</dbReference>
<reference evidence="13 14" key="1">
    <citation type="submission" date="2023-09" db="EMBL/GenBank/DDBJ databases">
        <title>Description of three actinobacteria isolated from air of manufacturing shop in a pharmaceutical factory.</title>
        <authorList>
            <person name="Zhang D.-F."/>
        </authorList>
    </citation>
    <scope>NUCLEOTIDE SEQUENCE [LARGE SCALE GENOMIC DNA]</scope>
    <source>
        <strain evidence="13 14">LY-0111</strain>
    </source>
</reference>
<dbReference type="InterPro" id="IPR027417">
    <property type="entry name" value="P-loop_NTPase"/>
</dbReference>
<proteinExistence type="inferred from homology"/>
<dbReference type="NCBIfam" id="TIGR00041">
    <property type="entry name" value="DTMP_kinase"/>
    <property type="match status" value="1"/>
</dbReference>
<dbReference type="EMBL" id="JAVKGR010000003">
    <property type="protein sequence ID" value="MDR8018764.1"/>
    <property type="molecule type" value="Genomic_DNA"/>
</dbReference>
<protein>
    <recommendedName>
        <fullName evidence="3 10">Thymidylate kinase</fullName>
        <ecNumber evidence="2 10">2.7.4.9</ecNumber>
    </recommendedName>
    <alternativeName>
        <fullName evidence="10">dTMP kinase</fullName>
    </alternativeName>
</protein>
<organism evidence="13 14">
    <name type="scientific">Nesterenkonia aerolata</name>
    <dbReference type="NCBI Taxonomy" id="3074079"/>
    <lineage>
        <taxon>Bacteria</taxon>
        <taxon>Bacillati</taxon>
        <taxon>Actinomycetota</taxon>
        <taxon>Actinomycetes</taxon>
        <taxon>Micrococcales</taxon>
        <taxon>Micrococcaceae</taxon>
        <taxon>Nesterenkonia</taxon>
    </lineage>
</organism>
<keyword evidence="5 10" id="KW-0545">Nucleotide biosynthesis</keyword>
<feature type="domain" description="Thymidylate kinase-like" evidence="12">
    <location>
        <begin position="35"/>
        <end position="224"/>
    </location>
</feature>
<feature type="region of interest" description="Disordered" evidence="11">
    <location>
        <begin position="1"/>
        <end position="20"/>
    </location>
</feature>
<dbReference type="Pfam" id="PF02223">
    <property type="entry name" value="Thymidylate_kin"/>
    <property type="match status" value="1"/>
</dbReference>
<feature type="binding site" evidence="10">
    <location>
        <begin position="37"/>
        <end position="44"/>
    </location>
    <ligand>
        <name>ATP</name>
        <dbReference type="ChEBI" id="CHEBI:30616"/>
    </ligand>
</feature>
<evidence type="ECO:0000256" key="9">
    <source>
        <dbReference type="ARBA" id="ARBA00048743"/>
    </source>
</evidence>
<evidence type="ECO:0000256" key="7">
    <source>
        <dbReference type="ARBA" id="ARBA00022777"/>
    </source>
</evidence>
<evidence type="ECO:0000256" key="6">
    <source>
        <dbReference type="ARBA" id="ARBA00022741"/>
    </source>
</evidence>
<keyword evidence="7 10" id="KW-0418">Kinase</keyword>
<sequence length="234" mass="25230">MTSQHSTGGTVMSQGADRLGNVDTDMRERGLFLVFEGGDGAGKTTQLDLLEQRLHAEGHPVERTREPGGTDIGERIRSLVLEHGQGDVDSRTEALLFAASRAAHVTQRILPALAAGRTVLSDRFVDSSIAYQGVGRGLGVEDVAGLNAWATQGLRPDLTVLLDVDPEVSAARRTARGESADRMESADSTFHRRLRQAFLDRASVDPASYLVVDASRPAEEIHAAVLGRLREVRP</sequence>
<dbReference type="InterPro" id="IPR039430">
    <property type="entry name" value="Thymidylate_kin-like_dom"/>
</dbReference>
<comment type="caution">
    <text evidence="13">The sequence shown here is derived from an EMBL/GenBank/DDBJ whole genome shotgun (WGS) entry which is preliminary data.</text>
</comment>
<evidence type="ECO:0000256" key="4">
    <source>
        <dbReference type="ARBA" id="ARBA00022679"/>
    </source>
</evidence>
<keyword evidence="8 10" id="KW-0067">ATP-binding</keyword>
<accession>A0ABU2DQM5</accession>